<evidence type="ECO:0000256" key="3">
    <source>
        <dbReference type="ARBA" id="ARBA00022729"/>
    </source>
</evidence>
<accession>A0ABV7GWT0</accession>
<dbReference type="Pfam" id="PF00496">
    <property type="entry name" value="SBP_bac_5"/>
    <property type="match status" value="1"/>
</dbReference>
<dbReference type="InterPro" id="IPR030678">
    <property type="entry name" value="Peptide/Ni-bd"/>
</dbReference>
<evidence type="ECO:0000259" key="5">
    <source>
        <dbReference type="Pfam" id="PF00496"/>
    </source>
</evidence>
<dbReference type="Gene3D" id="3.40.190.10">
    <property type="entry name" value="Periplasmic binding protein-like II"/>
    <property type="match status" value="1"/>
</dbReference>
<sequence length="525" mass="59809">MKRVLLGALLAAAMLGTAVHAKTLRWASQGDPQTMDPYSQNEGLTNAINNHIYEYLVGRNEKLEKVPELAESWQQIDAVTWRFKLRPNVRFHDGSVMTADDVVFSYQRAAHPNSQIAPYARAMGTPRKIDNLTVEFKMDKPNPIFLEHASTIFIMNKAWAEKNKVERPLSFKDKEETFASRNANGTGPFMLKSREPDVRTVMVRNPNYWRPIRGNVTEVVYTPIRSDATRTAALLSGEIDLVLDPAPQDVQRLNQQGGPTKILFGMENRVIFLGFDQNRDELLYSDVKGKNPFKDRRVREAFHRAIDAEAIKKRIMRDQAQVVWCMTPSPLACLAPELDRERPGVNVDAAKKLLTDAGYPNGFEVGMDCPNNRYINDEEICQAVVGMLARIGVRVKLTTMPRTTYFPKLERADTSFYMLGWGGAITDAQVTMGPVMHSRDEKTQQGFYNYGRYVNPKLDALIDAAAVEPDVKKRTDIIRSALRMHNEEFHHIVLHRQMIPWAMRSNVDAVHAADNYMRSWWVTVR</sequence>
<reference evidence="7" key="1">
    <citation type="journal article" date="2019" name="Int. J. Syst. Evol. Microbiol.">
        <title>The Global Catalogue of Microorganisms (GCM) 10K type strain sequencing project: providing services to taxonomists for standard genome sequencing and annotation.</title>
        <authorList>
            <consortium name="The Broad Institute Genomics Platform"/>
            <consortium name="The Broad Institute Genome Sequencing Center for Infectious Disease"/>
            <person name="Wu L."/>
            <person name="Ma J."/>
        </authorList>
    </citation>
    <scope>NUCLEOTIDE SEQUENCE [LARGE SCALE GENOMIC DNA]</scope>
    <source>
        <strain evidence="7">KCTC 52168</strain>
    </source>
</reference>
<dbReference type="Gene3D" id="3.10.105.10">
    <property type="entry name" value="Dipeptide-binding Protein, Domain 3"/>
    <property type="match status" value="1"/>
</dbReference>
<dbReference type="Gene3D" id="3.90.76.10">
    <property type="entry name" value="Dipeptide-binding Protein, Domain 1"/>
    <property type="match status" value="1"/>
</dbReference>
<organism evidence="6 7">
    <name type="scientific">Piscinibacterium candidicorallinum</name>
    <dbReference type="NCBI Taxonomy" id="1793872"/>
    <lineage>
        <taxon>Bacteria</taxon>
        <taxon>Pseudomonadati</taxon>
        <taxon>Pseudomonadota</taxon>
        <taxon>Betaproteobacteria</taxon>
        <taxon>Burkholderiales</taxon>
        <taxon>Piscinibacterium</taxon>
    </lineage>
</organism>
<proteinExistence type="inferred from homology"/>
<protein>
    <submittedName>
        <fullName evidence="6">ABC transporter substrate-binding protein</fullName>
    </submittedName>
</protein>
<dbReference type="PIRSF" id="PIRSF002741">
    <property type="entry name" value="MppA"/>
    <property type="match status" value="1"/>
</dbReference>
<dbReference type="Proteomes" id="UP001595556">
    <property type="component" value="Unassembled WGS sequence"/>
</dbReference>
<dbReference type="PANTHER" id="PTHR30290:SF9">
    <property type="entry name" value="OLIGOPEPTIDE-BINDING PROTEIN APPA"/>
    <property type="match status" value="1"/>
</dbReference>
<dbReference type="CDD" id="cd08498">
    <property type="entry name" value="PBP2_NikA_DppA_OppA_like_2"/>
    <property type="match status" value="1"/>
</dbReference>
<keyword evidence="7" id="KW-1185">Reference proteome</keyword>
<dbReference type="SUPFAM" id="SSF53850">
    <property type="entry name" value="Periplasmic binding protein-like II"/>
    <property type="match status" value="1"/>
</dbReference>
<evidence type="ECO:0000256" key="1">
    <source>
        <dbReference type="ARBA" id="ARBA00005695"/>
    </source>
</evidence>
<keyword evidence="3 4" id="KW-0732">Signal</keyword>
<dbReference type="InterPro" id="IPR039424">
    <property type="entry name" value="SBP_5"/>
</dbReference>
<feature type="domain" description="Solute-binding protein family 5" evidence="5">
    <location>
        <begin position="66"/>
        <end position="440"/>
    </location>
</feature>
<comment type="caution">
    <text evidence="6">The sequence shown here is derived from an EMBL/GenBank/DDBJ whole genome shotgun (WGS) entry which is preliminary data.</text>
</comment>
<feature type="signal peptide" evidence="4">
    <location>
        <begin position="1"/>
        <end position="21"/>
    </location>
</feature>
<feature type="chain" id="PRO_5046084304" evidence="4">
    <location>
        <begin position="22"/>
        <end position="525"/>
    </location>
</feature>
<dbReference type="EMBL" id="JBHRTI010000002">
    <property type="protein sequence ID" value="MFC3146118.1"/>
    <property type="molecule type" value="Genomic_DNA"/>
</dbReference>
<evidence type="ECO:0000313" key="7">
    <source>
        <dbReference type="Proteomes" id="UP001595556"/>
    </source>
</evidence>
<dbReference type="InterPro" id="IPR000914">
    <property type="entry name" value="SBP_5_dom"/>
</dbReference>
<dbReference type="PANTHER" id="PTHR30290">
    <property type="entry name" value="PERIPLASMIC BINDING COMPONENT OF ABC TRANSPORTER"/>
    <property type="match status" value="1"/>
</dbReference>
<keyword evidence="2" id="KW-0813">Transport</keyword>
<evidence type="ECO:0000313" key="6">
    <source>
        <dbReference type="EMBL" id="MFC3146118.1"/>
    </source>
</evidence>
<dbReference type="RefSeq" id="WP_377300405.1">
    <property type="nucleotide sequence ID" value="NZ_CP180191.1"/>
</dbReference>
<gene>
    <name evidence="6" type="ORF">ACFOEN_00520</name>
</gene>
<comment type="similarity">
    <text evidence="1">Belongs to the bacterial solute-binding protein 5 family.</text>
</comment>
<evidence type="ECO:0000256" key="2">
    <source>
        <dbReference type="ARBA" id="ARBA00022448"/>
    </source>
</evidence>
<name>A0ABV7GWT0_9BURK</name>
<evidence type="ECO:0000256" key="4">
    <source>
        <dbReference type="SAM" id="SignalP"/>
    </source>
</evidence>